<feature type="compositionally biased region" description="Basic and acidic residues" evidence="1">
    <location>
        <begin position="22"/>
        <end position="41"/>
    </location>
</feature>
<organism evidence="2 3">
    <name type="scientific">Streptomyces fagopyri</name>
    <dbReference type="NCBI Taxonomy" id="2662397"/>
    <lineage>
        <taxon>Bacteria</taxon>
        <taxon>Bacillati</taxon>
        <taxon>Actinomycetota</taxon>
        <taxon>Actinomycetes</taxon>
        <taxon>Kitasatosporales</taxon>
        <taxon>Streptomycetaceae</taxon>
        <taxon>Streptomyces</taxon>
    </lineage>
</organism>
<keyword evidence="3" id="KW-1185">Reference proteome</keyword>
<dbReference type="RefSeq" id="WP_153286270.1">
    <property type="nucleotide sequence ID" value="NZ_CP045643.1"/>
</dbReference>
<evidence type="ECO:0000313" key="3">
    <source>
        <dbReference type="Proteomes" id="UP000326179"/>
    </source>
</evidence>
<evidence type="ECO:0000256" key="1">
    <source>
        <dbReference type="SAM" id="MobiDB-lite"/>
    </source>
</evidence>
<accession>A0A5Q0L4N0</accession>
<feature type="region of interest" description="Disordered" evidence="1">
    <location>
        <begin position="1"/>
        <end position="44"/>
    </location>
</feature>
<feature type="compositionally biased region" description="Basic and acidic residues" evidence="1">
    <location>
        <begin position="1"/>
        <end position="12"/>
    </location>
</feature>
<feature type="compositionally biased region" description="Polar residues" evidence="1">
    <location>
        <begin position="240"/>
        <end position="249"/>
    </location>
</feature>
<sequence length="289" mass="30323">MPRSQGSDDSRDSNASSFHSVEVTDKGKGKAIAKESRKEVPEDSAPTLFKGAEVGMYDQASKSFYAVTTNNPRIPKVSRWDEQATKWVAENSKKIVKALVEIVPTLIQGAANLVPEGKAKMITNAIGVGAQGVAVGTELYHAYKAHGAGEATDAWTTTATAARFGALGANLTAALVPTGSVAATISSGLGTYGTALSTGINLAHTPQGRGGPMYQHPRTNIGYEMGDVEPGLETPDTRSSHSSLPTQANAAYYNPTMHDQAYYAQQPSSSAAASSSKAKAPEQSHLVRR</sequence>
<name>A0A5Q0L4N0_9ACTN</name>
<dbReference type="AlphaFoldDB" id="A0A5Q0L4N0"/>
<dbReference type="EMBL" id="CP045643">
    <property type="protein sequence ID" value="QFZ71903.1"/>
    <property type="molecule type" value="Genomic_DNA"/>
</dbReference>
<reference evidence="2 3" key="1">
    <citation type="submission" date="2019-10" db="EMBL/GenBank/DDBJ databases">
        <title>A novel species.</title>
        <authorList>
            <person name="Gao J."/>
        </authorList>
    </citation>
    <scope>NUCLEOTIDE SEQUENCE [LARGE SCALE GENOMIC DNA]</scope>
    <source>
        <strain evidence="2 3">QMT-28</strain>
    </source>
</reference>
<dbReference type="KEGG" id="sfy:GFH48_00205"/>
<gene>
    <name evidence="2" type="ORF">GFH48_00205</name>
</gene>
<feature type="compositionally biased region" description="Low complexity" evidence="1">
    <location>
        <begin position="260"/>
        <end position="289"/>
    </location>
</feature>
<protein>
    <submittedName>
        <fullName evidence="2">Uncharacterized protein</fullName>
    </submittedName>
</protein>
<evidence type="ECO:0000313" key="2">
    <source>
        <dbReference type="EMBL" id="QFZ71903.1"/>
    </source>
</evidence>
<feature type="region of interest" description="Disordered" evidence="1">
    <location>
        <begin position="206"/>
        <end position="289"/>
    </location>
</feature>
<dbReference type="Proteomes" id="UP000326179">
    <property type="component" value="Chromosome"/>
</dbReference>
<proteinExistence type="predicted"/>